<dbReference type="InterPro" id="IPR031165">
    <property type="entry name" value="GNAT_YJDJ"/>
</dbReference>
<dbReference type="InterPro" id="IPR045057">
    <property type="entry name" value="Gcn5-rel_NAT"/>
</dbReference>
<dbReference type="Gene3D" id="3.40.630.30">
    <property type="match status" value="1"/>
</dbReference>
<dbReference type="RefSeq" id="WP_068825146.1">
    <property type="nucleotide sequence ID" value="NZ_CP014224.1"/>
</dbReference>
<evidence type="ECO:0000259" key="1">
    <source>
        <dbReference type="PROSITE" id="PS51729"/>
    </source>
</evidence>
<name>A0A1B1Y4P9_9FLAO</name>
<dbReference type="KEGG" id="wfu:AXE80_05315"/>
<dbReference type="PANTHER" id="PTHR31435:SF10">
    <property type="entry name" value="BSR4717 PROTEIN"/>
    <property type="match status" value="1"/>
</dbReference>
<keyword evidence="2" id="KW-0808">Transferase</keyword>
<sequence>MEIVHQKDKNRYILKVKDATAFVEYSIKNNKMYLTHSEVPENLRGQGIGKILVEKTFEKLTQEGYQAVAVCGYVKIVVQRSEKWKQIIS</sequence>
<dbReference type="STRING" id="1790137.AXE80_05315"/>
<dbReference type="Proteomes" id="UP000092967">
    <property type="component" value="Chromosome"/>
</dbReference>
<accession>A0A1B1Y4P9</accession>
<dbReference type="PANTHER" id="PTHR31435">
    <property type="entry name" value="PROTEIN NATD1"/>
    <property type="match status" value="1"/>
</dbReference>
<protein>
    <submittedName>
        <fullName evidence="2">Acetyltransferase</fullName>
    </submittedName>
</protein>
<dbReference type="SUPFAM" id="SSF55729">
    <property type="entry name" value="Acyl-CoA N-acyltransferases (Nat)"/>
    <property type="match status" value="1"/>
</dbReference>
<dbReference type="Pfam" id="PF14542">
    <property type="entry name" value="Acetyltransf_CG"/>
    <property type="match status" value="1"/>
</dbReference>
<feature type="domain" description="N-acetyltransferase" evidence="1">
    <location>
        <begin position="4"/>
        <end position="89"/>
    </location>
</feature>
<reference evidence="2 3" key="1">
    <citation type="submission" date="2016-02" db="EMBL/GenBank/DDBJ databases">
        <authorList>
            <person name="Wen L."/>
            <person name="He K."/>
            <person name="Yang H."/>
        </authorList>
    </citation>
    <scope>NUCLEOTIDE SEQUENCE [LARGE SCALE GENOMIC DNA]</scope>
    <source>
        <strain evidence="2 3">CZ1127</strain>
    </source>
</reference>
<dbReference type="AlphaFoldDB" id="A0A1B1Y4P9"/>
<dbReference type="InterPro" id="IPR016181">
    <property type="entry name" value="Acyl_CoA_acyltransferase"/>
</dbReference>
<dbReference type="PROSITE" id="PS51729">
    <property type="entry name" value="GNAT_YJDJ"/>
    <property type="match status" value="1"/>
</dbReference>
<evidence type="ECO:0000313" key="3">
    <source>
        <dbReference type="Proteomes" id="UP000092967"/>
    </source>
</evidence>
<dbReference type="OrthoDB" id="1120671at2"/>
<organism evidence="2 3">
    <name type="scientific">Wenyingzhuangia fucanilytica</name>
    <dbReference type="NCBI Taxonomy" id="1790137"/>
    <lineage>
        <taxon>Bacteria</taxon>
        <taxon>Pseudomonadati</taxon>
        <taxon>Bacteroidota</taxon>
        <taxon>Flavobacteriia</taxon>
        <taxon>Flavobacteriales</taxon>
        <taxon>Flavobacteriaceae</taxon>
        <taxon>Wenyingzhuangia</taxon>
    </lineage>
</organism>
<proteinExistence type="predicted"/>
<keyword evidence="3" id="KW-1185">Reference proteome</keyword>
<dbReference type="EMBL" id="CP014224">
    <property type="protein sequence ID" value="ANW95730.1"/>
    <property type="molecule type" value="Genomic_DNA"/>
</dbReference>
<dbReference type="GO" id="GO:0016740">
    <property type="term" value="F:transferase activity"/>
    <property type="evidence" value="ECO:0007669"/>
    <property type="project" value="UniProtKB-KW"/>
</dbReference>
<evidence type="ECO:0000313" key="2">
    <source>
        <dbReference type="EMBL" id="ANW95730.1"/>
    </source>
</evidence>
<gene>
    <name evidence="2" type="ORF">AXE80_05315</name>
</gene>